<organism evidence="7 8">
    <name type="scientific">Giardia duodenalis assemblage B</name>
    <dbReference type="NCBI Taxonomy" id="1394984"/>
    <lineage>
        <taxon>Eukaryota</taxon>
        <taxon>Metamonada</taxon>
        <taxon>Diplomonadida</taxon>
        <taxon>Hexamitidae</taxon>
        <taxon>Giardiinae</taxon>
        <taxon>Giardia</taxon>
    </lineage>
</organism>
<name>A0A132NXE6_GIAIN</name>
<keyword evidence="5" id="KW-0067">ATP-binding</keyword>
<dbReference type="Proteomes" id="UP000070089">
    <property type="component" value="Unassembled WGS sequence"/>
</dbReference>
<dbReference type="Gene3D" id="1.10.510.10">
    <property type="entry name" value="Transferase(Phosphotransferase) domain 1"/>
    <property type="match status" value="1"/>
</dbReference>
<keyword evidence="2" id="KW-0808">Transferase</keyword>
<dbReference type="GO" id="GO:0005524">
    <property type="term" value="F:ATP binding"/>
    <property type="evidence" value="ECO:0007669"/>
    <property type="project" value="UniProtKB-KW"/>
</dbReference>
<reference evidence="7 8" key="1">
    <citation type="journal article" date="2015" name="Mol. Biochem. Parasitol.">
        <title>Identification of polymorphic genes for use in assemblage B genotyping assays through comparative genomics of multiple assemblage B Giardia duodenalis isolates.</title>
        <authorList>
            <person name="Wielinga C."/>
            <person name="Thompson R.C."/>
            <person name="Monis P."/>
            <person name="Ryan U."/>
        </authorList>
    </citation>
    <scope>NUCLEOTIDE SEQUENCE [LARGE SCALE GENOMIC DNA]</scope>
    <source>
        <strain evidence="7 8">BAH15c1</strain>
    </source>
</reference>
<evidence type="ECO:0000256" key="1">
    <source>
        <dbReference type="ARBA" id="ARBA00012513"/>
    </source>
</evidence>
<evidence type="ECO:0000313" key="8">
    <source>
        <dbReference type="Proteomes" id="UP000070089"/>
    </source>
</evidence>
<dbReference type="PANTHER" id="PTHR43671">
    <property type="entry name" value="SERINE/THREONINE-PROTEIN KINASE NEK"/>
    <property type="match status" value="1"/>
</dbReference>
<gene>
    <name evidence="7" type="ORF">QR46_1235</name>
</gene>
<accession>A0A132NXE6</accession>
<dbReference type="PANTHER" id="PTHR43671:SF13">
    <property type="entry name" value="SERINE_THREONINE-PROTEIN KINASE NEK2"/>
    <property type="match status" value="1"/>
</dbReference>
<dbReference type="PROSITE" id="PS50011">
    <property type="entry name" value="PROTEIN_KINASE_DOM"/>
    <property type="match status" value="1"/>
</dbReference>
<dbReference type="SUPFAM" id="SSF56112">
    <property type="entry name" value="Protein kinase-like (PK-like)"/>
    <property type="match status" value="1"/>
</dbReference>
<dbReference type="GO" id="GO:0004674">
    <property type="term" value="F:protein serine/threonine kinase activity"/>
    <property type="evidence" value="ECO:0007669"/>
    <property type="project" value="UniProtKB-KW"/>
</dbReference>
<dbReference type="VEuPathDB" id="GiardiaDB:QR46_1235"/>
<dbReference type="EC" id="2.7.11.1" evidence="1"/>
<evidence type="ECO:0000259" key="6">
    <source>
        <dbReference type="PROSITE" id="PS50011"/>
    </source>
</evidence>
<dbReference type="SMART" id="SM00220">
    <property type="entry name" value="S_TKc"/>
    <property type="match status" value="1"/>
</dbReference>
<evidence type="ECO:0000256" key="2">
    <source>
        <dbReference type="ARBA" id="ARBA00022679"/>
    </source>
</evidence>
<dbReference type="InterPro" id="IPR050660">
    <property type="entry name" value="NEK_Ser/Thr_kinase"/>
</dbReference>
<feature type="domain" description="Protein kinase" evidence="6">
    <location>
        <begin position="39"/>
        <end position="297"/>
    </location>
</feature>
<keyword evidence="3" id="KW-0547">Nucleotide-binding</keyword>
<protein>
    <recommendedName>
        <fullName evidence="1">non-specific serine/threonine protein kinase</fullName>
        <ecNumber evidence="1">2.7.11.1</ecNumber>
    </recommendedName>
</protein>
<dbReference type="InterPro" id="IPR000719">
    <property type="entry name" value="Prot_kinase_dom"/>
</dbReference>
<comment type="caution">
    <text evidence="7">The sequence shown here is derived from an EMBL/GenBank/DDBJ whole genome shotgun (WGS) entry which is preliminary data.</text>
</comment>
<proteinExistence type="predicted"/>
<keyword evidence="7" id="KW-0723">Serine/threonine-protein kinase</keyword>
<dbReference type="OrthoDB" id="10252171at2759"/>
<dbReference type="Pfam" id="PF00069">
    <property type="entry name" value="Pkinase"/>
    <property type="match status" value="1"/>
</dbReference>
<evidence type="ECO:0000313" key="7">
    <source>
        <dbReference type="EMBL" id="KWX14734.1"/>
    </source>
</evidence>
<dbReference type="AlphaFoldDB" id="A0A132NXE6"/>
<sequence length="576" mass="65169">MFQEMKLVMCITIIKTQSVPRMTRKRLEDWSESEFDERYQLEEVTNRGSFRATYRVCDKQSRERLYCKRLDASNMSASQVSAFISNMASISALHEKGYLAIDTVFVLAKRKLAYIITPDLGDHSLAQLIRNAKRQQTPFEESLVWRVLAQLAAKLHALHSPGEHGIRPGRRFIHCQLKPSNVFLNHALTVFVVDPLGVAFASYCWANSEDDSIHYVPNEALTAATLTSKVDIYSLGCIIYELCTLVPRPLHGSSVNYVTLLQETHYSAQLKNLILSMLSAYPDARPSAQDLMHNPTITQYLTLQSTCLKLSAPTQKMFSCTNIAHDLKSMAEDNEASIRSPRNVHRDSRAVSPATIRSREISSIVPASDYALSPAQQLTTLSADTVEQGVNTLPEIEHVHSLSSLFEKDTLHQNEFSPNFSQISHSQVGIDELSNLKNYCKFLENEVTALRSDLIIAESLKHKYNDELTNTRIQLMKYVDSEAALRSPVATERHQHEGNEDVHSLKNRLKDLEVQLSMERANTFILRRENAKLMEHLRNIDVTMTTCAEQNVSPMEMIDQVRSNSIVARRVCAETV</sequence>
<evidence type="ECO:0000256" key="4">
    <source>
        <dbReference type="ARBA" id="ARBA00022777"/>
    </source>
</evidence>
<evidence type="ECO:0000256" key="5">
    <source>
        <dbReference type="ARBA" id="ARBA00022840"/>
    </source>
</evidence>
<dbReference type="InterPro" id="IPR011009">
    <property type="entry name" value="Kinase-like_dom_sf"/>
</dbReference>
<dbReference type="EMBL" id="JXTI01000024">
    <property type="protein sequence ID" value="KWX14734.1"/>
    <property type="molecule type" value="Genomic_DNA"/>
</dbReference>
<evidence type="ECO:0000256" key="3">
    <source>
        <dbReference type="ARBA" id="ARBA00022741"/>
    </source>
</evidence>
<keyword evidence="4 7" id="KW-0418">Kinase</keyword>